<feature type="region of interest" description="Disordered" evidence="1">
    <location>
        <begin position="231"/>
        <end position="250"/>
    </location>
</feature>
<keyword evidence="3" id="KW-1185">Reference proteome</keyword>
<dbReference type="Proteomes" id="UP001165063">
    <property type="component" value="Unassembled WGS sequence"/>
</dbReference>
<reference evidence="2" key="1">
    <citation type="submission" date="2023-04" db="EMBL/GenBank/DDBJ databases">
        <title>Ambrosiozyma monospora NBRC 1965.</title>
        <authorList>
            <person name="Ichikawa N."/>
            <person name="Sato H."/>
            <person name="Tonouchi N."/>
        </authorList>
    </citation>
    <scope>NUCLEOTIDE SEQUENCE</scope>
    <source>
        <strain evidence="2">NBRC 1965</strain>
    </source>
</reference>
<dbReference type="AlphaFoldDB" id="A0A9W6YWT6"/>
<accession>A0A9W6YWT6</accession>
<dbReference type="GO" id="GO:0016480">
    <property type="term" value="P:negative regulation of transcription by RNA polymerase III"/>
    <property type="evidence" value="ECO:0007669"/>
    <property type="project" value="InterPro"/>
</dbReference>
<dbReference type="PANTHER" id="PTHR22504">
    <property type="entry name" value="REPRESSOR OF RNA POLYMERASE III TRANSCRIPTION MAF1"/>
    <property type="match status" value="1"/>
</dbReference>
<dbReference type="PANTHER" id="PTHR22504:SF0">
    <property type="entry name" value="REPRESSOR OF RNA POLYMERASE III TRANSCRIPTION MAF1 HOMOLOG"/>
    <property type="match status" value="1"/>
</dbReference>
<name>A0A9W6YWT6_AMBMO</name>
<comment type="caution">
    <text evidence="2">The sequence shown here is derived from an EMBL/GenBank/DDBJ whole genome shotgun (WGS) entry which is preliminary data.</text>
</comment>
<feature type="region of interest" description="Disordered" evidence="1">
    <location>
        <begin position="93"/>
        <end position="137"/>
    </location>
</feature>
<protein>
    <submittedName>
        <fullName evidence="2">Unnamed protein product</fullName>
    </submittedName>
</protein>
<sequence>MTSIQNRLSTPSNTYAKQQHNALKHYDEGMFNVFWAQNPENRYIDEFDIELVNQALTFDTSDIHLHTSCDLFTTKPIGTDRKLYKTLDKLYSPEQQQQQDDPGNNNSSNMVKKRANSDASIDSTSSSIDSSFSSSSSHQYISPEFMKIKKRSFSYSYGGNNSIQPPFQNQHHRHYSSSHERRTIRSKSFHVPYLSPQSLPKQGLLSGNAIESFDLNTGYSPEEAIVISDSNYSNTANGNPTTDDYLESSPFGPLSKQSSRRLFAYLIGILNSSFPDHDFSTVQPSNFHLIPTATELVHRINSLLISLGKSSSSLEWIWQTINTHMELEDCSCFQYEPEQAFLNDLPASLWCNMYFIYNKKKKRVAFLNFRATRLLKNDDVDLVEMGNSNTHYNTYHRGRVGSRNRRNSKVGTLDEDVAGFDETQEEYDLRYAAHTDPGAEVIYEDVFDDDDDIDDDYEDEAIDEDADTDDVMESAIDDDDYEYTDGLSIVNQDDEDEYGVPPEPAVAGEMELD</sequence>
<dbReference type="GO" id="GO:0000994">
    <property type="term" value="F:RNA polymerase III core binding"/>
    <property type="evidence" value="ECO:0007669"/>
    <property type="project" value="TreeGrafter"/>
</dbReference>
<evidence type="ECO:0000313" key="3">
    <source>
        <dbReference type="Proteomes" id="UP001165063"/>
    </source>
</evidence>
<feature type="compositionally biased region" description="Low complexity" evidence="1">
    <location>
        <begin position="117"/>
        <end position="137"/>
    </location>
</feature>
<dbReference type="InterPro" id="IPR015257">
    <property type="entry name" value="Maf1"/>
</dbReference>
<dbReference type="EMBL" id="BSXU01000937">
    <property type="protein sequence ID" value="GMG22161.1"/>
    <property type="molecule type" value="Genomic_DNA"/>
</dbReference>
<organism evidence="2 3">
    <name type="scientific">Ambrosiozyma monospora</name>
    <name type="common">Yeast</name>
    <name type="synonym">Endomycopsis monosporus</name>
    <dbReference type="NCBI Taxonomy" id="43982"/>
    <lineage>
        <taxon>Eukaryota</taxon>
        <taxon>Fungi</taxon>
        <taxon>Dikarya</taxon>
        <taxon>Ascomycota</taxon>
        <taxon>Saccharomycotina</taxon>
        <taxon>Pichiomycetes</taxon>
        <taxon>Pichiales</taxon>
        <taxon>Pichiaceae</taxon>
        <taxon>Ambrosiozyma</taxon>
    </lineage>
</organism>
<feature type="compositionally biased region" description="Polar residues" evidence="1">
    <location>
        <begin position="231"/>
        <end position="242"/>
    </location>
</feature>
<dbReference type="Pfam" id="PF09174">
    <property type="entry name" value="Maf1"/>
    <property type="match status" value="1"/>
</dbReference>
<gene>
    <name evidence="2" type="ORF">Amon01_000253800</name>
</gene>
<dbReference type="InterPro" id="IPR038564">
    <property type="entry name" value="Maf1_sf"/>
</dbReference>
<dbReference type="OrthoDB" id="277029at2759"/>
<proteinExistence type="predicted"/>
<dbReference type="GO" id="GO:0005634">
    <property type="term" value="C:nucleus"/>
    <property type="evidence" value="ECO:0007669"/>
    <property type="project" value="TreeGrafter"/>
</dbReference>
<feature type="region of interest" description="Disordered" evidence="1">
    <location>
        <begin position="490"/>
        <end position="513"/>
    </location>
</feature>
<evidence type="ECO:0000256" key="1">
    <source>
        <dbReference type="SAM" id="MobiDB-lite"/>
    </source>
</evidence>
<evidence type="ECO:0000313" key="2">
    <source>
        <dbReference type="EMBL" id="GMG22161.1"/>
    </source>
</evidence>
<dbReference type="Gene3D" id="3.40.1000.50">
    <property type="entry name" value="Repressor of RNA polymerase III transcription Maf1"/>
    <property type="match status" value="1"/>
</dbReference>